<dbReference type="Pfam" id="PF00535">
    <property type="entry name" value="Glycos_transf_2"/>
    <property type="match status" value="1"/>
</dbReference>
<dbReference type="PANTHER" id="PTHR43179">
    <property type="entry name" value="RHAMNOSYLTRANSFERASE WBBL"/>
    <property type="match status" value="1"/>
</dbReference>
<evidence type="ECO:0000259" key="5">
    <source>
        <dbReference type="Pfam" id="PF00535"/>
    </source>
</evidence>
<keyword evidence="3" id="KW-0808">Transferase</keyword>
<proteinExistence type="inferred from homology"/>
<reference evidence="7" key="1">
    <citation type="submission" date="2017-09" db="EMBL/GenBank/DDBJ databases">
        <title>Depth-based differentiation of microbial function through sediment-hosted aquifers and enrichment of novel symbionts in the deep terrestrial subsurface.</title>
        <authorList>
            <person name="Probst A.J."/>
            <person name="Ladd B."/>
            <person name="Jarett J.K."/>
            <person name="Geller-Mcgrath D.E."/>
            <person name="Sieber C.M.K."/>
            <person name="Emerson J.B."/>
            <person name="Anantharaman K."/>
            <person name="Thomas B.C."/>
            <person name="Malmstrom R."/>
            <person name="Stieglmeier M."/>
            <person name="Klingl A."/>
            <person name="Woyke T."/>
            <person name="Ryan C.M."/>
            <person name="Banfield J.F."/>
        </authorList>
    </citation>
    <scope>NUCLEOTIDE SEQUENCE [LARGE SCALE GENOMIC DNA]</scope>
</reference>
<protein>
    <recommendedName>
        <fullName evidence="5">Glycosyltransferase 2-like domain-containing protein</fullName>
    </recommendedName>
</protein>
<dbReference type="EMBL" id="PFLI01000083">
    <property type="protein sequence ID" value="PIY72144.1"/>
    <property type="molecule type" value="Genomic_DNA"/>
</dbReference>
<organism evidence="6 7">
    <name type="scientific">Candidatus Roizmanbacteria bacterium CG_4_10_14_0_8_um_filter_33_9</name>
    <dbReference type="NCBI Taxonomy" id="1974826"/>
    <lineage>
        <taxon>Bacteria</taxon>
        <taxon>Candidatus Roizmaniibacteriota</taxon>
    </lineage>
</organism>
<dbReference type="InterPro" id="IPR029044">
    <property type="entry name" value="Nucleotide-diphossugar_trans"/>
</dbReference>
<dbReference type="CDD" id="cd04186">
    <property type="entry name" value="GT_2_like_c"/>
    <property type="match status" value="1"/>
</dbReference>
<keyword evidence="4" id="KW-1133">Transmembrane helix</keyword>
<comment type="similarity">
    <text evidence="1">Belongs to the glycosyltransferase 2 family.</text>
</comment>
<sequence>MHFPFCSIIVLNYQGEKIIQKTLDSLLQIDYPKDKYEVIIMDNGSTDKSAEILTKYQISNNKLQIKSKFQIINLPKNIGFSRGNNVGIQKAKGTYIVLLNNDCVVDKNWLKELVAVAEKDETIFAVNPKVYLGNTNKIQNAGIRIFKNGYAQDRGAAPKNNIQDYEKDTGQYDKQVEVDAVCAVASLYRKSALDRIGLFDESFFLYYEDVEISERAKKYGYKLIYSPKAVAYHIHSATSNELSPLFIYHAEKGRFLHMMYHFPLKTFFSELTKFSIKSVFRLGYGIKHPTRFIQQLQYIKVTIFFLFLWPFFIGKRFALNDKLKRN</sequence>
<accession>A0A2M7QII8</accession>
<dbReference type="GO" id="GO:0016757">
    <property type="term" value="F:glycosyltransferase activity"/>
    <property type="evidence" value="ECO:0007669"/>
    <property type="project" value="UniProtKB-KW"/>
</dbReference>
<dbReference type="PANTHER" id="PTHR43179:SF12">
    <property type="entry name" value="GALACTOFURANOSYLTRANSFERASE GLFT2"/>
    <property type="match status" value="1"/>
</dbReference>
<comment type="caution">
    <text evidence="6">The sequence shown here is derived from an EMBL/GenBank/DDBJ whole genome shotgun (WGS) entry which is preliminary data.</text>
</comment>
<dbReference type="SUPFAM" id="SSF53448">
    <property type="entry name" value="Nucleotide-diphospho-sugar transferases"/>
    <property type="match status" value="1"/>
</dbReference>
<keyword evidence="4" id="KW-0472">Membrane</keyword>
<dbReference type="Proteomes" id="UP000229401">
    <property type="component" value="Unassembled WGS sequence"/>
</dbReference>
<evidence type="ECO:0000256" key="4">
    <source>
        <dbReference type="SAM" id="Phobius"/>
    </source>
</evidence>
<keyword evidence="2" id="KW-0328">Glycosyltransferase</keyword>
<evidence type="ECO:0000256" key="2">
    <source>
        <dbReference type="ARBA" id="ARBA00022676"/>
    </source>
</evidence>
<dbReference type="Gene3D" id="3.90.550.10">
    <property type="entry name" value="Spore Coat Polysaccharide Biosynthesis Protein SpsA, Chain A"/>
    <property type="match status" value="1"/>
</dbReference>
<keyword evidence="4" id="KW-0812">Transmembrane</keyword>
<evidence type="ECO:0000256" key="3">
    <source>
        <dbReference type="ARBA" id="ARBA00022679"/>
    </source>
</evidence>
<feature type="domain" description="Glycosyltransferase 2-like" evidence="5">
    <location>
        <begin position="7"/>
        <end position="196"/>
    </location>
</feature>
<dbReference type="AlphaFoldDB" id="A0A2M7QII8"/>
<evidence type="ECO:0000313" key="7">
    <source>
        <dbReference type="Proteomes" id="UP000229401"/>
    </source>
</evidence>
<gene>
    <name evidence="6" type="ORF">COY87_02500</name>
</gene>
<name>A0A2M7QII8_9BACT</name>
<evidence type="ECO:0000313" key="6">
    <source>
        <dbReference type="EMBL" id="PIY72144.1"/>
    </source>
</evidence>
<dbReference type="InterPro" id="IPR001173">
    <property type="entry name" value="Glyco_trans_2-like"/>
</dbReference>
<evidence type="ECO:0000256" key="1">
    <source>
        <dbReference type="ARBA" id="ARBA00006739"/>
    </source>
</evidence>
<feature type="transmembrane region" description="Helical" evidence="4">
    <location>
        <begin position="298"/>
        <end position="318"/>
    </location>
</feature>